<evidence type="ECO:0000259" key="4">
    <source>
        <dbReference type="PROSITE" id="PS01124"/>
    </source>
</evidence>
<evidence type="ECO:0000256" key="1">
    <source>
        <dbReference type="ARBA" id="ARBA00023015"/>
    </source>
</evidence>
<keyword evidence="2" id="KW-0238">DNA-binding</keyword>
<dbReference type="PANTHER" id="PTHR11019:SF159">
    <property type="entry name" value="TRANSCRIPTIONAL REGULATOR-RELATED"/>
    <property type="match status" value="1"/>
</dbReference>
<feature type="domain" description="HTH araC/xylS-type" evidence="4">
    <location>
        <begin position="184"/>
        <end position="281"/>
    </location>
</feature>
<keyword evidence="6" id="KW-1185">Reference proteome</keyword>
<dbReference type="GO" id="GO:0003700">
    <property type="term" value="F:DNA-binding transcription factor activity"/>
    <property type="evidence" value="ECO:0007669"/>
    <property type="project" value="InterPro"/>
</dbReference>
<dbReference type="PRINTS" id="PR00032">
    <property type="entry name" value="HTHARAC"/>
</dbReference>
<reference evidence="5 6" key="1">
    <citation type="submission" date="2020-07" db="EMBL/GenBank/DDBJ databases">
        <title>Endozoicomonas sp. nov., isolated from sediment.</title>
        <authorList>
            <person name="Gu T."/>
        </authorList>
    </citation>
    <scope>NUCLEOTIDE SEQUENCE [LARGE SCALE GENOMIC DNA]</scope>
    <source>
        <strain evidence="5 6">SM1973</strain>
    </source>
</reference>
<dbReference type="SUPFAM" id="SSF46689">
    <property type="entry name" value="Homeodomain-like"/>
    <property type="match status" value="2"/>
</dbReference>
<dbReference type="EMBL" id="JACCKB010000125">
    <property type="protein sequence ID" value="NYZ69702.1"/>
    <property type="molecule type" value="Genomic_DNA"/>
</dbReference>
<evidence type="ECO:0000313" key="6">
    <source>
        <dbReference type="Proteomes" id="UP000569732"/>
    </source>
</evidence>
<keyword evidence="3" id="KW-0804">Transcription</keyword>
<dbReference type="InterPro" id="IPR009057">
    <property type="entry name" value="Homeodomain-like_sf"/>
</dbReference>
<dbReference type="AlphaFoldDB" id="A0A853ICW5"/>
<comment type="caution">
    <text evidence="5">The sequence shown here is derived from an EMBL/GenBank/DDBJ whole genome shotgun (WGS) entry which is preliminary data.</text>
</comment>
<gene>
    <name evidence="5" type="ORF">H0A36_27180</name>
</gene>
<organism evidence="5 6">
    <name type="scientific">Spartinivicinus marinus</name>
    <dbReference type="NCBI Taxonomy" id="2994442"/>
    <lineage>
        <taxon>Bacteria</taxon>
        <taxon>Pseudomonadati</taxon>
        <taxon>Pseudomonadota</taxon>
        <taxon>Gammaproteobacteria</taxon>
        <taxon>Oceanospirillales</taxon>
        <taxon>Zooshikellaceae</taxon>
        <taxon>Spartinivicinus</taxon>
    </lineage>
</organism>
<dbReference type="Proteomes" id="UP000569732">
    <property type="component" value="Unassembled WGS sequence"/>
</dbReference>
<sequence length="296" mass="33467">MVDASSPLNDLLSVFSMHAFVVKNLHTCDSLLLSPPSRNYGKTSFHLVSEGICSLEIVGKENIQLKAGDLVLFPRQMPHKLYDIKKNSTTNKTGALCAYLSFDNPQVNSFLDILPDIVLVPYIEKTKHWIDPLLKLIIIESDSPELPIIINKLSEIIFVRILKYYIDNHQSLGMLDLYTDSLTSVALSAIHKDIAKNWQLEELAGLCGVSRTTLANRFKKLSGMSPIEYLVWWRMQKAWKKLKNREVVIEVAEAVGYQSVSAFSKNFKKIFGIGPGEVRRQHFTEFDPTKIGGNKK</sequence>
<dbReference type="RefSeq" id="WP_180571681.1">
    <property type="nucleotide sequence ID" value="NZ_JACCKB010000125.1"/>
</dbReference>
<protein>
    <submittedName>
        <fullName evidence="5">AraC family transcriptional regulator</fullName>
    </submittedName>
</protein>
<keyword evidence="1" id="KW-0805">Transcription regulation</keyword>
<dbReference type="GO" id="GO:0043565">
    <property type="term" value="F:sequence-specific DNA binding"/>
    <property type="evidence" value="ECO:0007669"/>
    <property type="project" value="InterPro"/>
</dbReference>
<name>A0A853ICW5_9GAMM</name>
<dbReference type="PROSITE" id="PS01124">
    <property type="entry name" value="HTH_ARAC_FAMILY_2"/>
    <property type="match status" value="1"/>
</dbReference>
<dbReference type="SUPFAM" id="SSF51182">
    <property type="entry name" value="RmlC-like cupins"/>
    <property type="match status" value="1"/>
</dbReference>
<evidence type="ECO:0000256" key="2">
    <source>
        <dbReference type="ARBA" id="ARBA00023125"/>
    </source>
</evidence>
<proteinExistence type="predicted"/>
<dbReference type="InterPro" id="IPR020449">
    <property type="entry name" value="Tscrpt_reg_AraC-type_HTH"/>
</dbReference>
<dbReference type="Pfam" id="PF12852">
    <property type="entry name" value="Cupin_6"/>
    <property type="match status" value="1"/>
</dbReference>
<dbReference type="InterPro" id="IPR018060">
    <property type="entry name" value="HTH_AraC"/>
</dbReference>
<dbReference type="SMART" id="SM00342">
    <property type="entry name" value="HTH_ARAC"/>
    <property type="match status" value="1"/>
</dbReference>
<evidence type="ECO:0000313" key="5">
    <source>
        <dbReference type="EMBL" id="NYZ69702.1"/>
    </source>
</evidence>
<evidence type="ECO:0000256" key="3">
    <source>
        <dbReference type="ARBA" id="ARBA00023163"/>
    </source>
</evidence>
<dbReference type="InterPro" id="IPR032783">
    <property type="entry name" value="AraC_lig"/>
</dbReference>
<dbReference type="Pfam" id="PF12833">
    <property type="entry name" value="HTH_18"/>
    <property type="match status" value="1"/>
</dbReference>
<accession>A0A853ICW5</accession>
<dbReference type="PANTHER" id="PTHR11019">
    <property type="entry name" value="HTH-TYPE TRANSCRIPTIONAL REGULATOR NIMR"/>
    <property type="match status" value="1"/>
</dbReference>
<dbReference type="InterPro" id="IPR011051">
    <property type="entry name" value="RmlC_Cupin_sf"/>
</dbReference>
<dbReference type="Gene3D" id="1.10.10.60">
    <property type="entry name" value="Homeodomain-like"/>
    <property type="match status" value="2"/>
</dbReference>